<organism evidence="2 3">
    <name type="scientific">Kangsaoukella pontilimi</name>
    <dbReference type="NCBI Taxonomy" id="2691042"/>
    <lineage>
        <taxon>Bacteria</taxon>
        <taxon>Pseudomonadati</taxon>
        <taxon>Pseudomonadota</taxon>
        <taxon>Alphaproteobacteria</taxon>
        <taxon>Rhodobacterales</taxon>
        <taxon>Paracoccaceae</taxon>
        <taxon>Kangsaoukella</taxon>
    </lineage>
</organism>
<keyword evidence="1" id="KW-0472">Membrane</keyword>
<keyword evidence="1" id="KW-1133">Transmembrane helix</keyword>
<dbReference type="InterPro" id="IPR045519">
    <property type="entry name" value="DUF6476"/>
</dbReference>
<gene>
    <name evidence="2" type="ORF">GQ651_01705</name>
</gene>
<reference evidence="2 3" key="1">
    <citation type="submission" date="2019-12" db="EMBL/GenBank/DDBJ databases">
        <authorList>
            <person name="Lee S.D."/>
        </authorList>
    </citation>
    <scope>NUCLEOTIDE SEQUENCE [LARGE SCALE GENOMIC DNA]</scope>
    <source>
        <strain evidence="2 3">GH1-50</strain>
    </source>
</reference>
<reference evidence="2 3" key="2">
    <citation type="submission" date="2020-03" db="EMBL/GenBank/DDBJ databases">
        <title>Kangsaoukella pontilimi gen. nov., sp. nov., a new member of the family Rhodobacteraceae isolated from a tidal mudflat.</title>
        <authorList>
            <person name="Kim I.S."/>
        </authorList>
    </citation>
    <scope>NUCLEOTIDE SEQUENCE [LARGE SCALE GENOMIC DNA]</scope>
    <source>
        <strain evidence="2 3">GH1-50</strain>
    </source>
</reference>
<proteinExistence type="predicted"/>
<dbReference type="InterPro" id="IPR011047">
    <property type="entry name" value="Quinoprotein_ADH-like_sf"/>
</dbReference>
<feature type="transmembrane region" description="Helical" evidence="1">
    <location>
        <begin position="20"/>
        <end position="41"/>
    </location>
</feature>
<evidence type="ECO:0000256" key="1">
    <source>
        <dbReference type="SAM" id="Phobius"/>
    </source>
</evidence>
<keyword evidence="1" id="KW-0812">Transmembrane</keyword>
<dbReference type="AlphaFoldDB" id="A0A7C9MV32"/>
<dbReference type="EMBL" id="WUPT01000001">
    <property type="protein sequence ID" value="MXQ06554.1"/>
    <property type="molecule type" value="Genomic_DNA"/>
</dbReference>
<dbReference type="Proteomes" id="UP000480350">
    <property type="component" value="Unassembled WGS sequence"/>
</dbReference>
<protein>
    <submittedName>
        <fullName evidence="2">Uncharacterized protein</fullName>
    </submittedName>
</protein>
<evidence type="ECO:0000313" key="3">
    <source>
        <dbReference type="Proteomes" id="UP000480350"/>
    </source>
</evidence>
<sequence>MDDDDGTRPDDRNLVFLRRLVTVLTATMIFGVLTIVVLLVIRLQTPPSPSLPDGLTLPEGVTAEAVTFGRGWIAVVTGDGRILILDRTTGAVLQDVPVSLPR</sequence>
<evidence type="ECO:0000313" key="2">
    <source>
        <dbReference type="EMBL" id="MXQ06554.1"/>
    </source>
</evidence>
<comment type="caution">
    <text evidence="2">The sequence shown here is derived from an EMBL/GenBank/DDBJ whole genome shotgun (WGS) entry which is preliminary data.</text>
</comment>
<dbReference type="Pfam" id="PF20082">
    <property type="entry name" value="DUF6476"/>
    <property type="match status" value="1"/>
</dbReference>
<accession>A0A7C9MV32</accession>
<name>A0A7C9MV32_9RHOB</name>
<dbReference type="SUPFAM" id="SSF50998">
    <property type="entry name" value="Quinoprotein alcohol dehydrogenase-like"/>
    <property type="match status" value="1"/>
</dbReference>
<keyword evidence="3" id="KW-1185">Reference proteome</keyword>